<sequence length="99" mass="11524">MEHQKDKKLVVPEDQVFCVKIQCESQANRMLPNIHNKLSDQLLKQLEAYFGHLLHIDELKWSNSIVHGLMAPERPLEKWMVLVFFLGNVSYNSPSMTFA</sequence>
<dbReference type="AlphaFoldDB" id="A0A314YBF3"/>
<evidence type="ECO:0000313" key="1">
    <source>
        <dbReference type="EMBL" id="PQQ02209.1"/>
    </source>
</evidence>
<protein>
    <submittedName>
        <fullName evidence="1">Uncharacterized protein</fullName>
    </submittedName>
</protein>
<name>A0A314YBF3_PRUYE</name>
<dbReference type="OrthoDB" id="1194650at2759"/>
<evidence type="ECO:0000313" key="2">
    <source>
        <dbReference type="Proteomes" id="UP000250321"/>
    </source>
</evidence>
<dbReference type="EMBL" id="PJQY01001488">
    <property type="protein sequence ID" value="PQQ02209.1"/>
    <property type="molecule type" value="Genomic_DNA"/>
</dbReference>
<accession>A0A314YBF3</accession>
<proteinExistence type="predicted"/>
<dbReference type="Proteomes" id="UP000250321">
    <property type="component" value="Unassembled WGS sequence"/>
</dbReference>
<gene>
    <name evidence="1" type="ORF">Pyn_34689</name>
</gene>
<organism evidence="1 2">
    <name type="scientific">Prunus yedoensis var. nudiflora</name>
    <dbReference type="NCBI Taxonomy" id="2094558"/>
    <lineage>
        <taxon>Eukaryota</taxon>
        <taxon>Viridiplantae</taxon>
        <taxon>Streptophyta</taxon>
        <taxon>Embryophyta</taxon>
        <taxon>Tracheophyta</taxon>
        <taxon>Spermatophyta</taxon>
        <taxon>Magnoliopsida</taxon>
        <taxon>eudicotyledons</taxon>
        <taxon>Gunneridae</taxon>
        <taxon>Pentapetalae</taxon>
        <taxon>rosids</taxon>
        <taxon>fabids</taxon>
        <taxon>Rosales</taxon>
        <taxon>Rosaceae</taxon>
        <taxon>Amygdaloideae</taxon>
        <taxon>Amygdaleae</taxon>
        <taxon>Prunus</taxon>
    </lineage>
</organism>
<comment type="caution">
    <text evidence="1">The sequence shown here is derived from an EMBL/GenBank/DDBJ whole genome shotgun (WGS) entry which is preliminary data.</text>
</comment>
<reference evidence="1 2" key="1">
    <citation type="submission" date="2018-02" db="EMBL/GenBank/DDBJ databases">
        <title>Draft genome of wild Prunus yedoensis var. nudiflora.</title>
        <authorList>
            <person name="Baek S."/>
            <person name="Kim J.-H."/>
            <person name="Choi K."/>
            <person name="Kim G.-B."/>
            <person name="Cho A."/>
            <person name="Jang H."/>
            <person name="Shin C.-H."/>
            <person name="Yu H.-J."/>
            <person name="Mun J.-H."/>
        </authorList>
    </citation>
    <scope>NUCLEOTIDE SEQUENCE [LARGE SCALE GENOMIC DNA]</scope>
    <source>
        <strain evidence="2">cv. Jeju island</strain>
        <tissue evidence="1">Leaf</tissue>
    </source>
</reference>
<keyword evidence="2" id="KW-1185">Reference proteome</keyword>